<feature type="domain" description="GGDEF" evidence="4">
    <location>
        <begin position="233"/>
        <end position="366"/>
    </location>
</feature>
<dbReference type="InterPro" id="IPR001633">
    <property type="entry name" value="EAL_dom"/>
</dbReference>
<name>A0ABU7J5Q6_9GAMM</name>
<gene>
    <name evidence="5" type="ORF">QWY20_10365</name>
</gene>
<comment type="caution">
    <text evidence="5">The sequence shown here is derived from an EMBL/GenBank/DDBJ whole genome shotgun (WGS) entry which is preliminary data.</text>
</comment>
<keyword evidence="6" id="KW-1185">Reference proteome</keyword>
<evidence type="ECO:0000259" key="4">
    <source>
        <dbReference type="PROSITE" id="PS50887"/>
    </source>
</evidence>
<dbReference type="PANTHER" id="PTHR44757">
    <property type="entry name" value="DIGUANYLATE CYCLASE DGCP"/>
    <property type="match status" value="1"/>
</dbReference>
<proteinExistence type="predicted"/>
<dbReference type="CDD" id="cd01948">
    <property type="entry name" value="EAL"/>
    <property type="match status" value="1"/>
</dbReference>
<dbReference type="InterPro" id="IPR052155">
    <property type="entry name" value="Biofilm_reg_signaling"/>
</dbReference>
<feature type="transmembrane region" description="Helical" evidence="2">
    <location>
        <begin position="28"/>
        <end position="46"/>
    </location>
</feature>
<dbReference type="Proteomes" id="UP001336314">
    <property type="component" value="Unassembled WGS sequence"/>
</dbReference>
<keyword evidence="2" id="KW-0812">Transmembrane</keyword>
<organism evidence="5 6">
    <name type="scientific">Alkalimonas cellulosilytica</name>
    <dbReference type="NCBI Taxonomy" id="3058395"/>
    <lineage>
        <taxon>Bacteria</taxon>
        <taxon>Pseudomonadati</taxon>
        <taxon>Pseudomonadota</taxon>
        <taxon>Gammaproteobacteria</taxon>
        <taxon>Alkalimonas</taxon>
    </lineage>
</organism>
<keyword evidence="2" id="KW-0472">Membrane</keyword>
<keyword evidence="2" id="KW-1133">Transmembrane helix</keyword>
<evidence type="ECO:0000259" key="3">
    <source>
        <dbReference type="PROSITE" id="PS50883"/>
    </source>
</evidence>
<dbReference type="SUPFAM" id="SSF141868">
    <property type="entry name" value="EAL domain-like"/>
    <property type="match status" value="1"/>
</dbReference>
<feature type="transmembrane region" description="Helical" evidence="2">
    <location>
        <begin position="157"/>
        <end position="175"/>
    </location>
</feature>
<dbReference type="SUPFAM" id="SSF55073">
    <property type="entry name" value="Nucleotide cyclase"/>
    <property type="match status" value="1"/>
</dbReference>
<feature type="transmembrane region" description="Helical" evidence="2">
    <location>
        <begin position="77"/>
        <end position="95"/>
    </location>
</feature>
<dbReference type="PANTHER" id="PTHR44757:SF2">
    <property type="entry name" value="BIOFILM ARCHITECTURE MAINTENANCE PROTEIN MBAA"/>
    <property type="match status" value="1"/>
</dbReference>
<dbReference type="Gene3D" id="3.20.20.450">
    <property type="entry name" value="EAL domain"/>
    <property type="match status" value="1"/>
</dbReference>
<dbReference type="NCBIfam" id="TIGR00254">
    <property type="entry name" value="GGDEF"/>
    <property type="match status" value="1"/>
</dbReference>
<accession>A0ABU7J5Q6</accession>
<dbReference type="CDD" id="cd01949">
    <property type="entry name" value="GGDEF"/>
    <property type="match status" value="1"/>
</dbReference>
<dbReference type="Pfam" id="PF00563">
    <property type="entry name" value="EAL"/>
    <property type="match status" value="1"/>
</dbReference>
<feature type="domain" description="EAL" evidence="3">
    <location>
        <begin position="375"/>
        <end position="629"/>
    </location>
</feature>
<dbReference type="PROSITE" id="PS50887">
    <property type="entry name" value="GGDEF"/>
    <property type="match status" value="1"/>
</dbReference>
<dbReference type="RefSeq" id="WP_330128940.1">
    <property type="nucleotide sequence ID" value="NZ_JAUHLI010000009.1"/>
</dbReference>
<feature type="coiled-coil region" evidence="1">
    <location>
        <begin position="175"/>
        <end position="205"/>
    </location>
</feature>
<dbReference type="EMBL" id="JAUHLI010000009">
    <property type="protein sequence ID" value="MEE2001854.1"/>
    <property type="molecule type" value="Genomic_DNA"/>
</dbReference>
<evidence type="ECO:0000313" key="5">
    <source>
        <dbReference type="EMBL" id="MEE2001854.1"/>
    </source>
</evidence>
<dbReference type="InterPro" id="IPR035919">
    <property type="entry name" value="EAL_sf"/>
</dbReference>
<dbReference type="SMART" id="SM00267">
    <property type="entry name" value="GGDEF"/>
    <property type="match status" value="1"/>
</dbReference>
<evidence type="ECO:0000256" key="1">
    <source>
        <dbReference type="SAM" id="Coils"/>
    </source>
</evidence>
<feature type="transmembrane region" description="Helical" evidence="2">
    <location>
        <begin position="125"/>
        <end position="145"/>
    </location>
</feature>
<dbReference type="Pfam" id="PF00990">
    <property type="entry name" value="GGDEF"/>
    <property type="match status" value="1"/>
</dbReference>
<feature type="transmembrane region" description="Helical" evidence="2">
    <location>
        <begin position="101"/>
        <end position="118"/>
    </location>
</feature>
<dbReference type="InterPro" id="IPR043128">
    <property type="entry name" value="Rev_trsase/Diguanyl_cyclase"/>
</dbReference>
<dbReference type="Gene3D" id="3.30.70.270">
    <property type="match status" value="1"/>
</dbReference>
<dbReference type="SMART" id="SM00052">
    <property type="entry name" value="EAL"/>
    <property type="match status" value="1"/>
</dbReference>
<evidence type="ECO:0000313" key="6">
    <source>
        <dbReference type="Proteomes" id="UP001336314"/>
    </source>
</evidence>
<protein>
    <submittedName>
        <fullName evidence="5">EAL domain-containing protein</fullName>
    </submittedName>
</protein>
<dbReference type="InterPro" id="IPR000160">
    <property type="entry name" value="GGDEF_dom"/>
</dbReference>
<keyword evidence="1" id="KW-0175">Coiled coil</keyword>
<sequence>MSSDWQANPMKTPAAEPHRVQSLRIRRLLQISGATLCGLLLAMAVASGMTQWMLLFGSSCLAIAFLAAWWQRPLLAAYILLWSMALMLTGLALVSGGIRDLAVVGYPGVLVFAAILGSRNLFLSLLGFILLAAVSMGYASLQGWFTPYLPDDSWRQMLYVSLILSITGFSVLLMAQDLHRSLRALQTENKRVRETQQQLQRLAMHDKLTDLPNRTLCEELFRTLQAQCLQHEQRLVLLFLDLDNFKPVNDALGHAAGDLLLQQLAERLQSELSEQAVLCRFGGDEFMVLYPAAADDTAVADLAARLLKQTTEPFTLMQTKVEVSGSIGIVSAPADGIEFHVLCRKVDLAMYSAKEQGRNTWRFYSDAMDQANTDKFNLLQRIRDALKNNEFKLYYQPKIDLQHQSVQGAEALLRWPQADGSFINPAEVIELAERSGLILELGAWVLQQACTDCQQWRQGGFPEVKVAVNLSPIQFRDGRLEHTVLDALRQSGLPPTALELELTESLLIDNSDFVQQQLASLGALGISFAIDDFGTGYSNLGYLRQFNASSLKVDKSFISSLSISLRDEPLVRAIIQLAKSLELSTVAEGVEDEATFQLLKQLGCDAAQGYLWSAALPAEQFNRYLQQQH</sequence>
<dbReference type="InterPro" id="IPR029787">
    <property type="entry name" value="Nucleotide_cyclase"/>
</dbReference>
<reference evidence="5 6" key="1">
    <citation type="submission" date="2023-07" db="EMBL/GenBank/DDBJ databases">
        <title>Alkalimonas sp., MEB108 novel, alkaliphilic bacterium isolated from Lonar Lake, India.</title>
        <authorList>
            <person name="Joshi A."/>
            <person name="Thite S."/>
        </authorList>
    </citation>
    <scope>NUCLEOTIDE SEQUENCE [LARGE SCALE GENOMIC DNA]</scope>
    <source>
        <strain evidence="5 6">MEB108</strain>
    </source>
</reference>
<evidence type="ECO:0000256" key="2">
    <source>
        <dbReference type="SAM" id="Phobius"/>
    </source>
</evidence>
<dbReference type="PROSITE" id="PS50883">
    <property type="entry name" value="EAL"/>
    <property type="match status" value="1"/>
</dbReference>